<keyword evidence="3" id="KW-1185">Reference proteome</keyword>
<gene>
    <name evidence="2" type="ORF">CF165_17410</name>
</gene>
<dbReference type="Proteomes" id="UP000215199">
    <property type="component" value="Unassembled WGS sequence"/>
</dbReference>
<dbReference type="InterPro" id="IPR044925">
    <property type="entry name" value="His-Me_finger_sf"/>
</dbReference>
<dbReference type="SUPFAM" id="SSF54060">
    <property type="entry name" value="His-Me finger endonucleases"/>
    <property type="match status" value="1"/>
</dbReference>
<dbReference type="EMBL" id="NMUL01000014">
    <property type="protein sequence ID" value="OXM67334.1"/>
    <property type="molecule type" value="Genomic_DNA"/>
</dbReference>
<comment type="caution">
    <text evidence="2">The sequence shown here is derived from an EMBL/GenBank/DDBJ whole genome shotgun (WGS) entry which is preliminary data.</text>
</comment>
<protein>
    <recommendedName>
        <fullName evidence="1">HNH nuclease domain-containing protein</fullName>
    </recommendedName>
</protein>
<reference evidence="3" key="1">
    <citation type="submission" date="2017-07" db="EMBL/GenBank/DDBJ databases">
        <title>Comparative genome mining reveals phylogenetic distribution patterns of secondary metabolites in Amycolatopsis.</title>
        <authorList>
            <person name="Adamek M."/>
            <person name="Alanjary M."/>
            <person name="Sales-Ortells H."/>
            <person name="Goodfellow M."/>
            <person name="Bull A.T."/>
            <person name="Kalinowski J."/>
            <person name="Ziemert N."/>
        </authorList>
    </citation>
    <scope>NUCLEOTIDE SEQUENCE [LARGE SCALE GENOMIC DNA]</scope>
    <source>
        <strain evidence="3">H5</strain>
    </source>
</reference>
<accession>A0A229T8T6</accession>
<evidence type="ECO:0000313" key="3">
    <source>
        <dbReference type="Proteomes" id="UP000215199"/>
    </source>
</evidence>
<dbReference type="GO" id="GO:0004519">
    <property type="term" value="F:endonuclease activity"/>
    <property type="evidence" value="ECO:0007669"/>
    <property type="project" value="InterPro"/>
</dbReference>
<dbReference type="InterPro" id="IPR003615">
    <property type="entry name" value="HNH_nuc"/>
</dbReference>
<evidence type="ECO:0000259" key="1">
    <source>
        <dbReference type="Pfam" id="PF13392"/>
    </source>
</evidence>
<dbReference type="AlphaFoldDB" id="A0A229T8T6"/>
<evidence type="ECO:0000313" key="2">
    <source>
        <dbReference type="EMBL" id="OXM67334.1"/>
    </source>
</evidence>
<sequence>MVAVEPVEWSGMPTPCWIWSGTLDGGGYPVLPRLVNGEQRAHRAHYKLHVGPIPPGFDVDHLCRLRACVRPDHLEAVEPTVNKQRGNGRAGVGRGEPIDFRAASLAAQRGHWAEYRALAKIDEDPLPVREKRFVLTSGFAKRWAAALRSCPDLVDETGLVDEGSAWPRTATDVLADELPRVTAERIRAGFAPVIDVQAVTGPLRAKVERVAGGEPTVAVESLEGVLHPVELASVIEEVFAEEASC</sequence>
<dbReference type="Gene3D" id="3.90.75.10">
    <property type="entry name" value="Homing Intron 3 (I-ppo) Encoded Endonuclease, Chain A"/>
    <property type="match status" value="1"/>
</dbReference>
<organism evidence="2 3">
    <name type="scientific">Amycolatopsis vastitatis</name>
    <dbReference type="NCBI Taxonomy" id="1905142"/>
    <lineage>
        <taxon>Bacteria</taxon>
        <taxon>Bacillati</taxon>
        <taxon>Actinomycetota</taxon>
        <taxon>Actinomycetes</taxon>
        <taxon>Pseudonocardiales</taxon>
        <taxon>Pseudonocardiaceae</taxon>
        <taxon>Amycolatopsis</taxon>
    </lineage>
</organism>
<feature type="domain" description="HNH nuclease" evidence="1">
    <location>
        <begin position="40"/>
        <end position="79"/>
    </location>
</feature>
<proteinExistence type="predicted"/>
<dbReference type="InterPro" id="IPR044930">
    <property type="entry name" value="Homing_endonuclease_His-Me"/>
</dbReference>
<dbReference type="Pfam" id="PF13392">
    <property type="entry name" value="HNH_3"/>
    <property type="match status" value="1"/>
</dbReference>
<dbReference type="OrthoDB" id="3701112at2"/>
<name>A0A229T8T6_9PSEU</name>